<organism evidence="2 3">
    <name type="scientific">Flavobacterium hydrophilum</name>
    <dbReference type="NCBI Taxonomy" id="2211445"/>
    <lineage>
        <taxon>Bacteria</taxon>
        <taxon>Pseudomonadati</taxon>
        <taxon>Bacteroidota</taxon>
        <taxon>Flavobacteriia</taxon>
        <taxon>Flavobacteriales</taxon>
        <taxon>Flavobacteriaceae</taxon>
        <taxon>Flavobacterium</taxon>
    </lineage>
</organism>
<evidence type="ECO:0000313" key="3">
    <source>
        <dbReference type="Proteomes" id="UP000247681"/>
    </source>
</evidence>
<evidence type="ECO:0000259" key="1">
    <source>
        <dbReference type="Pfam" id="PF15638"/>
    </source>
</evidence>
<dbReference type="EMBL" id="QJHL01000002">
    <property type="protein sequence ID" value="PXY45015.1"/>
    <property type="molecule type" value="Genomic_DNA"/>
</dbReference>
<accession>A0A2V4C1I8</accession>
<sequence length="134" mass="15763">MDNVNSFKSTLKHEILHVIDNINKVEDTYETHANVYLKQMKDDSFKDSNVDYKSSVVYSFCNYLLNIDQQKKRENLNYNHNIVISKINEFNLEHQGKIKIIAPEFGQYSLGNLSLSFEINGYLPQLVKYTYEKE</sequence>
<dbReference type="RefSeq" id="WP_110346531.1">
    <property type="nucleotide sequence ID" value="NZ_QJHL01000002.1"/>
</dbReference>
<feature type="domain" description="Tox-MPTase2" evidence="1">
    <location>
        <begin position="1"/>
        <end position="97"/>
    </location>
</feature>
<dbReference type="OrthoDB" id="1376075at2"/>
<comment type="caution">
    <text evidence="2">The sequence shown here is derived from an EMBL/GenBank/DDBJ whole genome shotgun (WGS) entry which is preliminary data.</text>
</comment>
<dbReference type="AlphaFoldDB" id="A0A2V4C1I8"/>
<dbReference type="InterPro" id="IPR028914">
    <property type="entry name" value="Tox-MPTase2_dom"/>
</dbReference>
<proteinExistence type="predicted"/>
<dbReference type="Pfam" id="PF15638">
    <property type="entry name" value="Tox-MPTase2"/>
    <property type="match status" value="1"/>
</dbReference>
<dbReference type="Proteomes" id="UP000247681">
    <property type="component" value="Unassembled WGS sequence"/>
</dbReference>
<gene>
    <name evidence="2" type="ORF">DMB68_09885</name>
</gene>
<evidence type="ECO:0000313" key="2">
    <source>
        <dbReference type="EMBL" id="PXY45015.1"/>
    </source>
</evidence>
<protein>
    <recommendedName>
        <fullName evidence="1">Tox-MPTase2 domain-containing protein</fullName>
    </recommendedName>
</protein>
<reference evidence="2 3" key="1">
    <citation type="submission" date="2018-05" db="EMBL/GenBank/DDBJ databases">
        <title>Flavobacterium sp. strain IMCC34758, incomplete genome.</title>
        <authorList>
            <person name="Joung Y."/>
        </authorList>
    </citation>
    <scope>NUCLEOTIDE SEQUENCE [LARGE SCALE GENOMIC DNA]</scope>
    <source>
        <strain evidence="2 3">IMCC34758</strain>
    </source>
</reference>
<keyword evidence="3" id="KW-1185">Reference proteome</keyword>
<name>A0A2V4C1I8_9FLAO</name>